<keyword evidence="2" id="KW-1185">Reference proteome</keyword>
<reference evidence="1" key="1">
    <citation type="submission" date="2022-04" db="EMBL/GenBank/DDBJ databases">
        <title>Jade perch genome.</title>
        <authorList>
            <person name="Chao B."/>
        </authorList>
    </citation>
    <scope>NUCLEOTIDE SEQUENCE</scope>
    <source>
        <strain evidence="1">CB-2022</strain>
    </source>
</reference>
<evidence type="ECO:0000313" key="1">
    <source>
        <dbReference type="EMBL" id="KAI3355873.1"/>
    </source>
</evidence>
<dbReference type="EMBL" id="CM041550">
    <property type="protein sequence ID" value="KAI3355873.1"/>
    <property type="molecule type" value="Genomic_DNA"/>
</dbReference>
<sequence length="123" mass="14115">MVMVGGRPFSYREVSQRPELVEQMSAQEKEAYIEMGQNLFQDIQSYPAGVDEHSGDVPQQTKTEQERNRSMDLVPLFCPHCHAVWLLLLNAKILRSLRVNTPHISFLRSLSGEANWQEINGCR</sequence>
<dbReference type="Proteomes" id="UP000831701">
    <property type="component" value="Chromosome 20"/>
</dbReference>
<accession>A0ACB8VKS7</accession>
<protein>
    <submittedName>
        <fullName evidence="1">Uncharacterized protein</fullName>
    </submittedName>
</protein>
<evidence type="ECO:0000313" key="2">
    <source>
        <dbReference type="Proteomes" id="UP000831701"/>
    </source>
</evidence>
<proteinExistence type="predicted"/>
<organism evidence="1 2">
    <name type="scientific">Scortum barcoo</name>
    <name type="common">barcoo grunter</name>
    <dbReference type="NCBI Taxonomy" id="214431"/>
    <lineage>
        <taxon>Eukaryota</taxon>
        <taxon>Metazoa</taxon>
        <taxon>Chordata</taxon>
        <taxon>Craniata</taxon>
        <taxon>Vertebrata</taxon>
        <taxon>Euteleostomi</taxon>
        <taxon>Actinopterygii</taxon>
        <taxon>Neopterygii</taxon>
        <taxon>Teleostei</taxon>
        <taxon>Neoteleostei</taxon>
        <taxon>Acanthomorphata</taxon>
        <taxon>Eupercaria</taxon>
        <taxon>Centrarchiformes</taxon>
        <taxon>Terapontoidei</taxon>
        <taxon>Terapontidae</taxon>
        <taxon>Scortum</taxon>
    </lineage>
</organism>
<name>A0ACB8VKS7_9TELE</name>
<gene>
    <name evidence="1" type="ORF">L3Q82_004425</name>
</gene>
<comment type="caution">
    <text evidence="1">The sequence shown here is derived from an EMBL/GenBank/DDBJ whole genome shotgun (WGS) entry which is preliminary data.</text>
</comment>